<gene>
    <name evidence="9" type="ORF">EAH76_21475</name>
</gene>
<protein>
    <submittedName>
        <fullName evidence="9">Transporter</fullName>
    </submittedName>
</protein>
<keyword evidence="4" id="KW-1134">Transmembrane beta strand</keyword>
<evidence type="ECO:0000313" key="10">
    <source>
        <dbReference type="Proteomes" id="UP000319931"/>
    </source>
</evidence>
<accession>A0A502FF11</accession>
<proteinExistence type="inferred from homology"/>
<dbReference type="InterPro" id="IPR003423">
    <property type="entry name" value="OMP_efflux"/>
</dbReference>
<comment type="caution">
    <text evidence="9">The sequence shown here is derived from an EMBL/GenBank/DDBJ whole genome shotgun (WGS) entry which is preliminary data.</text>
</comment>
<dbReference type="Gene3D" id="1.20.1600.10">
    <property type="entry name" value="Outer membrane efflux proteins (OEP)"/>
    <property type="match status" value="1"/>
</dbReference>
<dbReference type="RefSeq" id="WP_140852325.1">
    <property type="nucleotide sequence ID" value="NZ_RCZC01000010.1"/>
</dbReference>
<evidence type="ECO:0000256" key="6">
    <source>
        <dbReference type="ARBA" id="ARBA00023136"/>
    </source>
</evidence>
<dbReference type="EMBL" id="RCZC01000010">
    <property type="protein sequence ID" value="TPG48000.1"/>
    <property type="molecule type" value="Genomic_DNA"/>
</dbReference>
<keyword evidence="5" id="KW-0812">Transmembrane</keyword>
<keyword evidence="3" id="KW-0813">Transport</keyword>
<dbReference type="InterPro" id="IPR051906">
    <property type="entry name" value="TolC-like"/>
</dbReference>
<keyword evidence="6" id="KW-0472">Membrane</keyword>
<dbReference type="OrthoDB" id="7616531at2"/>
<dbReference type="GO" id="GO:0015288">
    <property type="term" value="F:porin activity"/>
    <property type="evidence" value="ECO:0007669"/>
    <property type="project" value="TreeGrafter"/>
</dbReference>
<evidence type="ECO:0000256" key="4">
    <source>
        <dbReference type="ARBA" id="ARBA00022452"/>
    </source>
</evidence>
<dbReference type="GO" id="GO:1990281">
    <property type="term" value="C:efflux pump complex"/>
    <property type="evidence" value="ECO:0007669"/>
    <property type="project" value="TreeGrafter"/>
</dbReference>
<organism evidence="9 10">
    <name type="scientific">Sphingomonas glacialis</name>
    <dbReference type="NCBI Taxonomy" id="658225"/>
    <lineage>
        <taxon>Bacteria</taxon>
        <taxon>Pseudomonadati</taxon>
        <taxon>Pseudomonadota</taxon>
        <taxon>Alphaproteobacteria</taxon>
        <taxon>Sphingomonadales</taxon>
        <taxon>Sphingomonadaceae</taxon>
        <taxon>Sphingomonas</taxon>
    </lineage>
</organism>
<dbReference type="GO" id="GO:0009279">
    <property type="term" value="C:cell outer membrane"/>
    <property type="evidence" value="ECO:0007669"/>
    <property type="project" value="UniProtKB-SubCell"/>
</dbReference>
<dbReference type="AlphaFoldDB" id="A0A502FF11"/>
<evidence type="ECO:0000256" key="2">
    <source>
        <dbReference type="ARBA" id="ARBA00007613"/>
    </source>
</evidence>
<reference evidence="9 10" key="1">
    <citation type="journal article" date="2019" name="Environ. Microbiol.">
        <title>Species interactions and distinct microbial communities in high Arctic permafrost affected cryosols are associated with the CH4 and CO2 gas fluxes.</title>
        <authorList>
            <person name="Altshuler I."/>
            <person name="Hamel J."/>
            <person name="Turney S."/>
            <person name="Magnuson E."/>
            <person name="Levesque R."/>
            <person name="Greer C."/>
            <person name="Whyte L.G."/>
        </authorList>
    </citation>
    <scope>NUCLEOTIDE SEQUENCE [LARGE SCALE GENOMIC DNA]</scope>
    <source>
        <strain evidence="9 10">E6.1</strain>
    </source>
</reference>
<evidence type="ECO:0000256" key="3">
    <source>
        <dbReference type="ARBA" id="ARBA00022448"/>
    </source>
</evidence>
<keyword evidence="10" id="KW-1185">Reference proteome</keyword>
<evidence type="ECO:0000256" key="8">
    <source>
        <dbReference type="SAM" id="SignalP"/>
    </source>
</evidence>
<feature type="chain" id="PRO_5021372336" evidence="8">
    <location>
        <begin position="28"/>
        <end position="417"/>
    </location>
</feature>
<dbReference type="Proteomes" id="UP000319931">
    <property type="component" value="Unassembled WGS sequence"/>
</dbReference>
<comment type="subcellular location">
    <subcellularLocation>
        <location evidence="1">Cell outer membrane</location>
    </subcellularLocation>
</comment>
<evidence type="ECO:0000256" key="5">
    <source>
        <dbReference type="ARBA" id="ARBA00022692"/>
    </source>
</evidence>
<dbReference type="GO" id="GO:0015562">
    <property type="term" value="F:efflux transmembrane transporter activity"/>
    <property type="evidence" value="ECO:0007669"/>
    <property type="project" value="InterPro"/>
</dbReference>
<dbReference type="Pfam" id="PF02321">
    <property type="entry name" value="OEP"/>
    <property type="match status" value="1"/>
</dbReference>
<sequence length="417" mass="44365">MRTPLRRRASRALVWLALASVSIPAIAGPLTFDAALQKAAADAPSIKAKSFGADATRSARSAAGQLPDPKLALGIDSFPISGPLAFEPQRDNFTWARVGVSQDIPNLAKRRAQRGRAEADIGVADAETGVEARIVKVQAALAWISLAYAERRLTALDSVLQRLDRFVKASPGAVASGASRPAQVLAGREAVAKLLDRRDELVSMVGRARADLTRWTGEADPDIAGPIPDFAVEPARLRASLREHPTLVLAGATIGRADADLRIAEAERRPDFGVDLSYQRRDPRFGDYVSAGVTIGLPLFKKRRQEPLIAARAADANSARAGADASLRELTADLEAGLADHAMHHAQWSRARDVLQPLAEQRVTLETGSYSAGRATITDIADAHAALADAILTTLDREATVAADGARLILLFGSADQ</sequence>
<keyword evidence="7" id="KW-0998">Cell outer membrane</keyword>
<dbReference type="PANTHER" id="PTHR30026:SF20">
    <property type="entry name" value="OUTER MEMBRANE PROTEIN TOLC"/>
    <property type="match status" value="1"/>
</dbReference>
<dbReference type="PANTHER" id="PTHR30026">
    <property type="entry name" value="OUTER MEMBRANE PROTEIN TOLC"/>
    <property type="match status" value="1"/>
</dbReference>
<evidence type="ECO:0000256" key="7">
    <source>
        <dbReference type="ARBA" id="ARBA00023237"/>
    </source>
</evidence>
<comment type="similarity">
    <text evidence="2">Belongs to the outer membrane factor (OMF) (TC 1.B.17) family.</text>
</comment>
<dbReference type="SUPFAM" id="SSF56954">
    <property type="entry name" value="Outer membrane efflux proteins (OEP)"/>
    <property type="match status" value="1"/>
</dbReference>
<keyword evidence="8" id="KW-0732">Signal</keyword>
<feature type="signal peptide" evidence="8">
    <location>
        <begin position="1"/>
        <end position="27"/>
    </location>
</feature>
<name>A0A502FF11_9SPHN</name>
<evidence type="ECO:0000256" key="1">
    <source>
        <dbReference type="ARBA" id="ARBA00004442"/>
    </source>
</evidence>
<evidence type="ECO:0000313" key="9">
    <source>
        <dbReference type="EMBL" id="TPG48000.1"/>
    </source>
</evidence>